<dbReference type="Gene3D" id="2.60.40.4100">
    <property type="entry name" value="Zona pellucida, ZP-C domain"/>
    <property type="match status" value="1"/>
</dbReference>
<evidence type="ECO:0000313" key="2">
    <source>
        <dbReference type="Proteomes" id="UP001364617"/>
    </source>
</evidence>
<protein>
    <recommendedName>
        <fullName evidence="3">Zona pellucida glycoprotein 3</fullName>
    </recommendedName>
</protein>
<dbReference type="GO" id="GO:0035803">
    <property type="term" value="P:egg coat formation"/>
    <property type="evidence" value="ECO:0007669"/>
    <property type="project" value="TreeGrafter"/>
</dbReference>
<organism evidence="1 2">
    <name type="scientific">Phoxinus phoxinus</name>
    <name type="common">Eurasian minnow</name>
    <dbReference type="NCBI Taxonomy" id="58324"/>
    <lineage>
        <taxon>Eukaryota</taxon>
        <taxon>Metazoa</taxon>
        <taxon>Chordata</taxon>
        <taxon>Craniata</taxon>
        <taxon>Vertebrata</taxon>
        <taxon>Euteleostomi</taxon>
        <taxon>Actinopterygii</taxon>
        <taxon>Neopterygii</taxon>
        <taxon>Teleostei</taxon>
        <taxon>Ostariophysi</taxon>
        <taxon>Cypriniformes</taxon>
        <taxon>Leuciscidae</taxon>
        <taxon>Phoxininae</taxon>
        <taxon>Phoxinus</taxon>
    </lineage>
</organism>
<gene>
    <name evidence="1" type="ORF">R3I93_005822</name>
</gene>
<comment type="caution">
    <text evidence="1">The sequence shown here is derived from an EMBL/GenBank/DDBJ whole genome shotgun (WGS) entry which is preliminary data.</text>
</comment>
<dbReference type="PANTHER" id="PTHR11576">
    <property type="entry name" value="ZONA PELLUCIDA SPERM-BINDING PROTEIN 3"/>
    <property type="match status" value="1"/>
</dbReference>
<evidence type="ECO:0008006" key="3">
    <source>
        <dbReference type="Google" id="ProtNLM"/>
    </source>
</evidence>
<proteinExistence type="predicted"/>
<dbReference type="GO" id="GO:0007339">
    <property type="term" value="P:binding of sperm to zona pellucida"/>
    <property type="evidence" value="ECO:0007669"/>
    <property type="project" value="TreeGrafter"/>
</dbReference>
<dbReference type="EMBL" id="JAYKXH010000006">
    <property type="protein sequence ID" value="KAK7165859.1"/>
    <property type="molecule type" value="Genomic_DNA"/>
</dbReference>
<name>A0AAN9HBG5_9TELE</name>
<keyword evidence="2" id="KW-1185">Reference proteome</keyword>
<accession>A0AAN9HBG5</accession>
<dbReference type="GO" id="GO:2000344">
    <property type="term" value="P:positive regulation of acrosome reaction"/>
    <property type="evidence" value="ECO:0007669"/>
    <property type="project" value="TreeGrafter"/>
</dbReference>
<dbReference type="PANTHER" id="PTHR11576:SF26">
    <property type="entry name" value="ZONA PELLUCIDA GLYCOPROTEIN 3D TANDEM DUPLICATE 2"/>
    <property type="match status" value="1"/>
</dbReference>
<dbReference type="InterPro" id="IPR042235">
    <property type="entry name" value="ZP-C_dom"/>
</dbReference>
<evidence type="ECO:0000313" key="1">
    <source>
        <dbReference type="EMBL" id="KAK7165859.1"/>
    </source>
</evidence>
<dbReference type="GO" id="GO:0031012">
    <property type="term" value="C:extracellular matrix"/>
    <property type="evidence" value="ECO:0007669"/>
    <property type="project" value="TreeGrafter"/>
</dbReference>
<dbReference type="AlphaFoldDB" id="A0AAN9HBG5"/>
<sequence>MTVRLCVGAFLFKHMASHPQSSKTMFLHCELDFGPETPTPSAKSCMYNTRTKKWTELYGDASVCNCCASTCPASPRMSGKSMITSESWELKMGRETSSPEEPMPEFPLAGYDFEFSWESDDF</sequence>
<dbReference type="GO" id="GO:0032190">
    <property type="term" value="F:acrosin binding"/>
    <property type="evidence" value="ECO:0007669"/>
    <property type="project" value="TreeGrafter"/>
</dbReference>
<dbReference type="Proteomes" id="UP001364617">
    <property type="component" value="Unassembled WGS sequence"/>
</dbReference>
<reference evidence="1 2" key="1">
    <citation type="submission" date="2024-02" db="EMBL/GenBank/DDBJ databases">
        <title>Chromosome-level genome assembly of the Eurasian Minnow (Phoxinus phoxinus).</title>
        <authorList>
            <person name="Oriowo T.O."/>
            <person name="Martin S."/>
            <person name="Stange M."/>
            <person name="Chrysostomakis Y."/>
            <person name="Brown T."/>
            <person name="Winkler S."/>
            <person name="Kukowka S."/>
            <person name="Myers E.W."/>
            <person name="Bohne A."/>
        </authorList>
    </citation>
    <scope>NUCLEOTIDE SEQUENCE [LARGE SCALE GENOMIC DNA]</scope>
    <source>
        <strain evidence="1">ZFMK-TIS-60720</strain>
        <tissue evidence="1">Whole Organism</tissue>
    </source>
</reference>